<dbReference type="Proteomes" id="UP000234382">
    <property type="component" value="Unassembled WGS sequence"/>
</dbReference>
<evidence type="ECO:0000313" key="2">
    <source>
        <dbReference type="Proteomes" id="UP000234382"/>
    </source>
</evidence>
<name>A0A2H1HP58_9MICO</name>
<reference evidence="2" key="1">
    <citation type="submission" date="2017-03" db="EMBL/GenBank/DDBJ databases">
        <authorList>
            <person name="Monnet C."/>
        </authorList>
    </citation>
    <scope>NUCLEOTIDE SEQUENCE [LARGE SCALE GENOMIC DNA]</scope>
    <source>
        <strain evidence="2">ATCC 49514</strain>
    </source>
</reference>
<organism evidence="1 2">
    <name type="scientific">Brevibacterium iodinum ATCC 49514</name>
    <dbReference type="NCBI Taxonomy" id="1255616"/>
    <lineage>
        <taxon>Bacteria</taxon>
        <taxon>Bacillati</taxon>
        <taxon>Actinomycetota</taxon>
        <taxon>Actinomycetes</taxon>
        <taxon>Micrococcales</taxon>
        <taxon>Brevibacteriaceae</taxon>
        <taxon>Brevibacterium</taxon>
    </lineage>
</organism>
<dbReference type="EMBL" id="FXYX01000001">
    <property type="protein sequence ID" value="SMX64705.1"/>
    <property type="molecule type" value="Genomic_DNA"/>
</dbReference>
<proteinExistence type="predicted"/>
<evidence type="ECO:0008006" key="3">
    <source>
        <dbReference type="Google" id="ProtNLM"/>
    </source>
</evidence>
<accession>A0A2H1HP58</accession>
<sequence length="354" mass="40051">MKNNVVYFTDFRNAGASTADIRSALGCCLRKLSRGVYTVVRRCEVRAHRFLSPFATDSAWMTYHEEGRDKERSQQRRYEANLKRLQVLHYPHYRAGDIVFGISAARLHRIGMFDEPDEPVSVFHPVSSTKSPELIRRRRTIAAEDVSEVEGLRVTTPARTALDLRAELGSAAAFAAMEQVVRWHLLGDDEDLIFRLGYPAHLLDEVPGAVAALFAAPIDRLARGAKVAARLVSLASPLSESYAESRAAFNLHLLGLHDFVQQVNIADGSRLLTRLDFLFRDDRVALYVDGTQKYVDGGFDVMNKESRQHNRLLAMGYKIVRFKFNEVLDPKTFGQKLFFQAPELRRRCGKPLVL</sequence>
<evidence type="ECO:0000313" key="1">
    <source>
        <dbReference type="EMBL" id="SMX64705.1"/>
    </source>
</evidence>
<keyword evidence="2" id="KW-1185">Reference proteome</keyword>
<gene>
    <name evidence="1" type="ORF">BI49514_00092</name>
</gene>
<dbReference type="AlphaFoldDB" id="A0A2H1HP58"/>
<protein>
    <recommendedName>
        <fullName evidence="3">DUF559 domain-containing protein</fullName>
    </recommendedName>
</protein>
<dbReference type="RefSeq" id="WP_145996167.1">
    <property type="nucleotide sequence ID" value="NZ_FXYX01000001.1"/>
</dbReference>